<dbReference type="InterPro" id="IPR036047">
    <property type="entry name" value="F-box-like_dom_sf"/>
</dbReference>
<sequence length="230" mass="25584">MYEASAFDALPGLHSDNPSDATSHLLRLSDDCLFAVIMHCDAEELISLRACCTLLRTATRDPSLLRKWRAAHAREHRAYLEMKRLSRHYASLDEESLEVELKSPERLPPPPLPIRRVTVVREDGTSSDDAAHVAPSGPSSNAAHGESHSAPAGSSCEAGASSHHAHATFQTTRVLLEAQLKEGQLRQTNTQRNPKARKAVRRSYDADIAMLEAQRLYYESVDEWVLEIDH</sequence>
<gene>
    <name evidence="3" type="ORF">AB1Y20_003697</name>
</gene>
<dbReference type="InterPro" id="IPR001810">
    <property type="entry name" value="F-box_dom"/>
</dbReference>
<organism evidence="3 4">
    <name type="scientific">Prymnesium parvum</name>
    <name type="common">Toxic golden alga</name>
    <dbReference type="NCBI Taxonomy" id="97485"/>
    <lineage>
        <taxon>Eukaryota</taxon>
        <taxon>Haptista</taxon>
        <taxon>Haptophyta</taxon>
        <taxon>Prymnesiophyceae</taxon>
        <taxon>Prymnesiales</taxon>
        <taxon>Prymnesiaceae</taxon>
        <taxon>Prymnesium</taxon>
    </lineage>
</organism>
<protein>
    <recommendedName>
        <fullName evidence="2">F-box domain-containing protein</fullName>
    </recommendedName>
</protein>
<evidence type="ECO:0000259" key="2">
    <source>
        <dbReference type="Pfam" id="PF00646"/>
    </source>
</evidence>
<dbReference type="EMBL" id="JBGBPQ010000012">
    <property type="protein sequence ID" value="KAL1514603.1"/>
    <property type="molecule type" value="Genomic_DNA"/>
</dbReference>
<name>A0AB34J5G6_PRYPA</name>
<reference evidence="3 4" key="1">
    <citation type="journal article" date="2024" name="Science">
        <title>Giant polyketide synthase enzymes in the biosynthesis of giant marine polyether toxins.</title>
        <authorList>
            <person name="Fallon T.R."/>
            <person name="Shende V.V."/>
            <person name="Wierzbicki I.H."/>
            <person name="Pendleton A.L."/>
            <person name="Watervoot N.F."/>
            <person name="Auber R.P."/>
            <person name="Gonzalez D.J."/>
            <person name="Wisecaver J.H."/>
            <person name="Moore B.S."/>
        </authorList>
    </citation>
    <scope>NUCLEOTIDE SEQUENCE [LARGE SCALE GENOMIC DNA]</scope>
    <source>
        <strain evidence="3 4">12B1</strain>
    </source>
</reference>
<accession>A0AB34J5G6</accession>
<dbReference type="Pfam" id="PF00646">
    <property type="entry name" value="F-box"/>
    <property type="match status" value="1"/>
</dbReference>
<dbReference type="AlphaFoldDB" id="A0AB34J5G6"/>
<feature type="domain" description="F-box" evidence="2">
    <location>
        <begin position="25"/>
        <end position="66"/>
    </location>
</feature>
<proteinExistence type="predicted"/>
<evidence type="ECO:0000313" key="4">
    <source>
        <dbReference type="Proteomes" id="UP001515480"/>
    </source>
</evidence>
<keyword evidence="4" id="KW-1185">Reference proteome</keyword>
<dbReference type="Proteomes" id="UP001515480">
    <property type="component" value="Unassembled WGS sequence"/>
</dbReference>
<evidence type="ECO:0000313" key="3">
    <source>
        <dbReference type="EMBL" id="KAL1514603.1"/>
    </source>
</evidence>
<evidence type="ECO:0000256" key="1">
    <source>
        <dbReference type="SAM" id="MobiDB-lite"/>
    </source>
</evidence>
<comment type="caution">
    <text evidence="3">The sequence shown here is derived from an EMBL/GenBank/DDBJ whole genome shotgun (WGS) entry which is preliminary data.</text>
</comment>
<dbReference type="SUPFAM" id="SSF81383">
    <property type="entry name" value="F-box domain"/>
    <property type="match status" value="1"/>
</dbReference>
<feature type="region of interest" description="Disordered" evidence="1">
    <location>
        <begin position="122"/>
        <end position="165"/>
    </location>
</feature>